<keyword evidence="2" id="KW-0808">Transferase</keyword>
<reference evidence="5" key="1">
    <citation type="submission" date="2019-10" db="EMBL/GenBank/DDBJ databases">
        <title>Conservation and host-specific expression of non-tandemly repeated heterogenous ribosome RNA gene in arbuscular mycorrhizal fungi.</title>
        <authorList>
            <person name="Maeda T."/>
            <person name="Kobayashi Y."/>
            <person name="Nakagawa T."/>
            <person name="Ezawa T."/>
            <person name="Yamaguchi K."/>
            <person name="Bino T."/>
            <person name="Nishimoto Y."/>
            <person name="Shigenobu S."/>
            <person name="Kawaguchi M."/>
        </authorList>
    </citation>
    <scope>NUCLEOTIDE SEQUENCE</scope>
    <source>
        <strain evidence="5">HR1</strain>
    </source>
</reference>
<gene>
    <name evidence="5" type="ORF">RCL2_001654700</name>
</gene>
<sequence>MKGIETVKQGKFQLFRFIREKIMRETMDINNKRLIHDIVKDTLRKAQNKEWDFNEFIRNESIPDPVKQFSYVVVKGPHLRNEKDELIPYRVENYMEYADIAKDQNMEIDINYYLSITIGICACFINENDSYQPPPSHKIMQIKDSNVREKKINKYS</sequence>
<dbReference type="EMBL" id="BLAL01000191">
    <property type="protein sequence ID" value="GES89660.1"/>
    <property type="molecule type" value="Genomic_DNA"/>
</dbReference>
<evidence type="ECO:0000256" key="2">
    <source>
        <dbReference type="ARBA" id="ARBA00022679"/>
    </source>
</evidence>
<dbReference type="SUPFAM" id="SSF56672">
    <property type="entry name" value="DNA/RNA polymerases"/>
    <property type="match status" value="1"/>
</dbReference>
<dbReference type="InterPro" id="IPR043502">
    <property type="entry name" value="DNA/RNA_pol_sf"/>
</dbReference>
<dbReference type="AlphaFoldDB" id="A0A8H3QQW9"/>
<dbReference type="GO" id="GO:0003887">
    <property type="term" value="F:DNA-directed DNA polymerase activity"/>
    <property type="evidence" value="ECO:0007669"/>
    <property type="project" value="UniProtKB-KW"/>
</dbReference>
<accession>A0A8H3QQW9</accession>
<dbReference type="InterPro" id="IPR042087">
    <property type="entry name" value="DNA_pol_B_thumb"/>
</dbReference>
<dbReference type="EC" id="2.7.7.7" evidence="1"/>
<keyword evidence="3" id="KW-0548">Nucleotidyltransferase</keyword>
<dbReference type="OrthoDB" id="2396947at2759"/>
<evidence type="ECO:0000313" key="6">
    <source>
        <dbReference type="Proteomes" id="UP000615446"/>
    </source>
</evidence>
<organism evidence="5 6">
    <name type="scientific">Rhizophagus clarus</name>
    <dbReference type="NCBI Taxonomy" id="94130"/>
    <lineage>
        <taxon>Eukaryota</taxon>
        <taxon>Fungi</taxon>
        <taxon>Fungi incertae sedis</taxon>
        <taxon>Mucoromycota</taxon>
        <taxon>Glomeromycotina</taxon>
        <taxon>Glomeromycetes</taxon>
        <taxon>Glomerales</taxon>
        <taxon>Glomeraceae</taxon>
        <taxon>Rhizophagus</taxon>
    </lineage>
</organism>
<evidence type="ECO:0000256" key="4">
    <source>
        <dbReference type="ARBA" id="ARBA00022932"/>
    </source>
</evidence>
<evidence type="ECO:0000256" key="1">
    <source>
        <dbReference type="ARBA" id="ARBA00012417"/>
    </source>
</evidence>
<evidence type="ECO:0000256" key="3">
    <source>
        <dbReference type="ARBA" id="ARBA00022695"/>
    </source>
</evidence>
<proteinExistence type="predicted"/>
<dbReference type="Gene3D" id="1.10.132.60">
    <property type="entry name" value="DNA polymerase family B, C-terminal domain"/>
    <property type="match status" value="1"/>
</dbReference>
<dbReference type="Proteomes" id="UP000615446">
    <property type="component" value="Unassembled WGS sequence"/>
</dbReference>
<evidence type="ECO:0000313" key="5">
    <source>
        <dbReference type="EMBL" id="GES89660.1"/>
    </source>
</evidence>
<name>A0A8H3QQW9_9GLOM</name>
<protein>
    <recommendedName>
        <fullName evidence="1">DNA-directed DNA polymerase</fullName>
        <ecNumber evidence="1">2.7.7.7</ecNumber>
    </recommendedName>
</protein>
<comment type="caution">
    <text evidence="5">The sequence shown here is derived from an EMBL/GenBank/DDBJ whole genome shotgun (WGS) entry which is preliminary data.</text>
</comment>
<keyword evidence="4" id="KW-0239">DNA-directed DNA polymerase</keyword>